<feature type="region of interest" description="Disordered" evidence="1">
    <location>
        <begin position="1"/>
        <end position="31"/>
    </location>
</feature>
<protein>
    <submittedName>
        <fullName evidence="2">Uncharacterized protein</fullName>
    </submittedName>
</protein>
<proteinExistence type="predicted"/>
<keyword evidence="3" id="KW-1185">Reference proteome</keyword>
<dbReference type="EMBL" id="WIXE01003309">
    <property type="protein sequence ID" value="KAK5984056.1"/>
    <property type="molecule type" value="Genomic_DNA"/>
</dbReference>
<gene>
    <name evidence="2" type="ORF">GCK32_009923</name>
</gene>
<comment type="caution">
    <text evidence="2">The sequence shown here is derived from an EMBL/GenBank/DDBJ whole genome shotgun (WGS) entry which is preliminary data.</text>
</comment>
<sequence>MTPLRCQPQRINTEPSSGGGQVEKVSSSTPNRGSLWFKDEFDISECQKNLTSISEKFSAKFPIYLHKTGKDAALSGLVQQRLIECERKQAAKHWDKVDGLLTKIALSKSEESECRGGLVQERISCVNLFNYACQFIHPQYIFRLVPARIIIQEARQAEAGAEKCRKVVRLVKKRLEG</sequence>
<evidence type="ECO:0000256" key="1">
    <source>
        <dbReference type="SAM" id="MobiDB-lite"/>
    </source>
</evidence>
<dbReference type="AlphaFoldDB" id="A0AAN8FQW0"/>
<reference evidence="2 3" key="1">
    <citation type="submission" date="2019-10" db="EMBL/GenBank/DDBJ databases">
        <title>Assembly and Annotation for the nematode Trichostrongylus colubriformis.</title>
        <authorList>
            <person name="Martin J."/>
        </authorList>
    </citation>
    <scope>NUCLEOTIDE SEQUENCE [LARGE SCALE GENOMIC DNA]</scope>
    <source>
        <strain evidence="2">G859</strain>
        <tissue evidence="2">Whole worm</tissue>
    </source>
</reference>
<accession>A0AAN8FQW0</accession>
<organism evidence="2 3">
    <name type="scientific">Trichostrongylus colubriformis</name>
    <name type="common">Black scour worm</name>
    <dbReference type="NCBI Taxonomy" id="6319"/>
    <lineage>
        <taxon>Eukaryota</taxon>
        <taxon>Metazoa</taxon>
        <taxon>Ecdysozoa</taxon>
        <taxon>Nematoda</taxon>
        <taxon>Chromadorea</taxon>
        <taxon>Rhabditida</taxon>
        <taxon>Rhabditina</taxon>
        <taxon>Rhabditomorpha</taxon>
        <taxon>Strongyloidea</taxon>
        <taxon>Trichostrongylidae</taxon>
        <taxon>Trichostrongylus</taxon>
    </lineage>
</organism>
<evidence type="ECO:0000313" key="2">
    <source>
        <dbReference type="EMBL" id="KAK5984056.1"/>
    </source>
</evidence>
<name>A0AAN8FQW0_TRICO</name>
<dbReference type="Proteomes" id="UP001331761">
    <property type="component" value="Unassembled WGS sequence"/>
</dbReference>
<evidence type="ECO:0000313" key="3">
    <source>
        <dbReference type="Proteomes" id="UP001331761"/>
    </source>
</evidence>